<accession>A0ACC2BRS6</accession>
<evidence type="ECO:0000313" key="1">
    <source>
        <dbReference type="EMBL" id="KAJ7532387.1"/>
    </source>
</evidence>
<comment type="caution">
    <text evidence="1">The sequence shown here is derived from an EMBL/GenBank/DDBJ whole genome shotgun (WGS) entry which is preliminary data.</text>
</comment>
<reference evidence="2" key="1">
    <citation type="journal article" date="2024" name="Proc. Natl. Acad. Sci. U.S.A.">
        <title>Extraordinary preservation of gene collinearity over three hundred million years revealed in homosporous lycophytes.</title>
        <authorList>
            <person name="Li C."/>
            <person name="Wickell D."/>
            <person name="Kuo L.Y."/>
            <person name="Chen X."/>
            <person name="Nie B."/>
            <person name="Liao X."/>
            <person name="Peng D."/>
            <person name="Ji J."/>
            <person name="Jenkins J."/>
            <person name="Williams M."/>
            <person name="Shu S."/>
            <person name="Plott C."/>
            <person name="Barry K."/>
            <person name="Rajasekar S."/>
            <person name="Grimwood J."/>
            <person name="Han X."/>
            <person name="Sun S."/>
            <person name="Hou Z."/>
            <person name="He W."/>
            <person name="Dai G."/>
            <person name="Sun C."/>
            <person name="Schmutz J."/>
            <person name="Leebens-Mack J.H."/>
            <person name="Li F.W."/>
            <person name="Wang L."/>
        </authorList>
    </citation>
    <scope>NUCLEOTIDE SEQUENCE [LARGE SCALE GENOMIC DNA]</scope>
    <source>
        <strain evidence="2">cv. PW_Plant_1</strain>
    </source>
</reference>
<organism evidence="1 2">
    <name type="scientific">Diphasiastrum complanatum</name>
    <name type="common">Issler's clubmoss</name>
    <name type="synonym">Lycopodium complanatum</name>
    <dbReference type="NCBI Taxonomy" id="34168"/>
    <lineage>
        <taxon>Eukaryota</taxon>
        <taxon>Viridiplantae</taxon>
        <taxon>Streptophyta</taxon>
        <taxon>Embryophyta</taxon>
        <taxon>Tracheophyta</taxon>
        <taxon>Lycopodiopsida</taxon>
        <taxon>Lycopodiales</taxon>
        <taxon>Lycopodiaceae</taxon>
        <taxon>Lycopodioideae</taxon>
        <taxon>Diphasiastrum</taxon>
    </lineage>
</organism>
<gene>
    <name evidence="1" type="ORF">O6H91_13G001700</name>
</gene>
<sequence>MSEGLRGLFSGGQGTERSYDHDRALAADRGDGCSYTKIRRSKCATEQNPQTGKLVKKCEKTEELLRRCAGRPLEIIESKTEFTEEDVSSDVIIGQDDVHVFEETPLGWNRFFNDQDFNSPGLLRLFENPHEFSDRLLDGLEDFLHTAEETTCELLGQFGFFNAEGRKDSEIFRGFIDRFPDIFSKGGHLESDKADDSSLPSGDKTSQLASKFSDFSKDYKEV</sequence>
<evidence type="ECO:0000313" key="2">
    <source>
        <dbReference type="Proteomes" id="UP001162992"/>
    </source>
</evidence>
<proteinExistence type="predicted"/>
<dbReference type="EMBL" id="CM055104">
    <property type="protein sequence ID" value="KAJ7532387.1"/>
    <property type="molecule type" value="Genomic_DNA"/>
</dbReference>
<dbReference type="Proteomes" id="UP001162992">
    <property type="component" value="Chromosome 13"/>
</dbReference>
<keyword evidence="2" id="KW-1185">Reference proteome</keyword>
<name>A0ACC2BRS6_DIPCM</name>
<protein>
    <submittedName>
        <fullName evidence="1">Uncharacterized protein</fullName>
    </submittedName>
</protein>